<dbReference type="AlphaFoldDB" id="A0A7V5U151"/>
<comment type="subcellular location">
    <subcellularLocation>
        <location evidence="1">Cytoplasm</location>
    </subcellularLocation>
</comment>
<keyword evidence="10" id="KW-0175">Coiled coil</keyword>
<evidence type="ECO:0000313" key="11">
    <source>
        <dbReference type="EMBL" id="HHI88831.1"/>
    </source>
</evidence>
<dbReference type="InterPro" id="IPR007838">
    <property type="entry name" value="Cell_div_ZapA-like"/>
</dbReference>
<dbReference type="GO" id="GO:0005829">
    <property type="term" value="C:cytosol"/>
    <property type="evidence" value="ECO:0007669"/>
    <property type="project" value="TreeGrafter"/>
</dbReference>
<keyword evidence="3" id="KW-0963">Cytoplasm</keyword>
<dbReference type="PANTHER" id="PTHR34981">
    <property type="entry name" value="CELL DIVISION PROTEIN ZAPA"/>
    <property type="match status" value="1"/>
</dbReference>
<evidence type="ECO:0000256" key="9">
    <source>
        <dbReference type="ARBA" id="ARBA00033158"/>
    </source>
</evidence>
<dbReference type="Gene3D" id="3.30.160.880">
    <property type="entry name" value="Cell division protein ZapA protomer, N-terminal domain"/>
    <property type="match status" value="1"/>
</dbReference>
<keyword evidence="5" id="KW-0717">Septation</keyword>
<keyword evidence="4 11" id="KW-0132">Cell division</keyword>
<reference evidence="11" key="1">
    <citation type="journal article" date="2020" name="mSystems">
        <title>Genome- and Community-Level Interaction Insights into Carbon Utilization and Element Cycling Functions of Hydrothermarchaeota in Hydrothermal Sediment.</title>
        <authorList>
            <person name="Zhou Z."/>
            <person name="Liu Y."/>
            <person name="Xu W."/>
            <person name="Pan J."/>
            <person name="Luo Z.H."/>
            <person name="Li M."/>
        </authorList>
    </citation>
    <scope>NUCLEOTIDE SEQUENCE [LARGE SCALE GENOMIC DNA]</scope>
    <source>
        <strain evidence="11">HyVt-538</strain>
    </source>
</reference>
<dbReference type="Pfam" id="PF05164">
    <property type="entry name" value="ZapA"/>
    <property type="match status" value="1"/>
</dbReference>
<dbReference type="EMBL" id="DROP01000177">
    <property type="protein sequence ID" value="HHI88831.1"/>
    <property type="molecule type" value="Genomic_DNA"/>
</dbReference>
<protein>
    <recommendedName>
        <fullName evidence="2">Cell division protein ZapA</fullName>
    </recommendedName>
    <alternativeName>
        <fullName evidence="9">Z ring-associated protein ZapA</fullName>
    </alternativeName>
</protein>
<dbReference type="InterPro" id="IPR036192">
    <property type="entry name" value="Cell_div_ZapA-like_sf"/>
</dbReference>
<comment type="caution">
    <text evidence="11">The sequence shown here is derived from an EMBL/GenBank/DDBJ whole genome shotgun (WGS) entry which is preliminary data.</text>
</comment>
<feature type="coiled-coil region" evidence="10">
    <location>
        <begin position="63"/>
        <end position="120"/>
    </location>
</feature>
<organism evidence="11">
    <name type="scientific">Hellea balneolensis</name>
    <dbReference type="NCBI Taxonomy" id="287478"/>
    <lineage>
        <taxon>Bacteria</taxon>
        <taxon>Pseudomonadati</taxon>
        <taxon>Pseudomonadota</taxon>
        <taxon>Alphaproteobacteria</taxon>
        <taxon>Maricaulales</taxon>
        <taxon>Robiginitomaculaceae</taxon>
        <taxon>Hellea</taxon>
    </lineage>
</organism>
<dbReference type="GO" id="GO:0000917">
    <property type="term" value="P:division septum assembly"/>
    <property type="evidence" value="ECO:0007669"/>
    <property type="project" value="UniProtKB-KW"/>
</dbReference>
<comment type="function">
    <text evidence="7">Activator of cell division through the inhibition of FtsZ GTPase activity, therefore promoting FtsZ assembly into bundles of protofilaments necessary for the formation of the division Z ring. It is recruited early at mid-cell but it is not essential for cell division.</text>
</comment>
<evidence type="ECO:0000256" key="5">
    <source>
        <dbReference type="ARBA" id="ARBA00023210"/>
    </source>
</evidence>
<gene>
    <name evidence="11" type="ORF">ENK01_02660</name>
</gene>
<dbReference type="GO" id="GO:0000921">
    <property type="term" value="P:septin ring assembly"/>
    <property type="evidence" value="ECO:0007669"/>
    <property type="project" value="TreeGrafter"/>
</dbReference>
<dbReference type="PANTHER" id="PTHR34981:SF1">
    <property type="entry name" value="CELL DIVISION PROTEIN ZAPA"/>
    <property type="match status" value="1"/>
</dbReference>
<evidence type="ECO:0000256" key="6">
    <source>
        <dbReference type="ARBA" id="ARBA00023306"/>
    </source>
</evidence>
<evidence type="ECO:0000256" key="1">
    <source>
        <dbReference type="ARBA" id="ARBA00004496"/>
    </source>
</evidence>
<dbReference type="SUPFAM" id="SSF102829">
    <property type="entry name" value="Cell division protein ZapA-like"/>
    <property type="match status" value="1"/>
</dbReference>
<accession>A0A7V5U151</accession>
<dbReference type="InterPro" id="IPR042233">
    <property type="entry name" value="Cell_div_ZapA_N"/>
</dbReference>
<dbReference type="GO" id="GO:0043093">
    <property type="term" value="P:FtsZ-dependent cytokinesis"/>
    <property type="evidence" value="ECO:0007669"/>
    <property type="project" value="TreeGrafter"/>
</dbReference>
<evidence type="ECO:0000256" key="3">
    <source>
        <dbReference type="ARBA" id="ARBA00022490"/>
    </source>
</evidence>
<evidence type="ECO:0000256" key="4">
    <source>
        <dbReference type="ARBA" id="ARBA00022618"/>
    </source>
</evidence>
<evidence type="ECO:0000256" key="7">
    <source>
        <dbReference type="ARBA" id="ARBA00024910"/>
    </source>
</evidence>
<name>A0A7V5U151_9PROT</name>
<evidence type="ECO:0000256" key="2">
    <source>
        <dbReference type="ARBA" id="ARBA00015195"/>
    </source>
</evidence>
<comment type="subunit">
    <text evidence="8">Homodimer. Interacts with FtsZ.</text>
</comment>
<sequence length="120" mass="13402">MARVNLEINGRKYALGCDDGEEERLLRLGKILNDRVQMMADQFGQIGDVRLLVMAGITLADELDELNANIDSRTEDISNELRRKSEAAQAQAEKSQMNAADALADAARRIEELAEKLQRD</sequence>
<dbReference type="GO" id="GO:0030428">
    <property type="term" value="C:cell septum"/>
    <property type="evidence" value="ECO:0007669"/>
    <property type="project" value="TreeGrafter"/>
</dbReference>
<dbReference type="Proteomes" id="UP000885806">
    <property type="component" value="Unassembled WGS sequence"/>
</dbReference>
<proteinExistence type="predicted"/>
<evidence type="ECO:0000256" key="8">
    <source>
        <dbReference type="ARBA" id="ARBA00026068"/>
    </source>
</evidence>
<dbReference type="GO" id="GO:0032153">
    <property type="term" value="C:cell division site"/>
    <property type="evidence" value="ECO:0007669"/>
    <property type="project" value="TreeGrafter"/>
</dbReference>
<keyword evidence="6" id="KW-0131">Cell cycle</keyword>
<evidence type="ECO:0000256" key="10">
    <source>
        <dbReference type="SAM" id="Coils"/>
    </source>
</evidence>